<proteinExistence type="predicted"/>
<name>A0ABP5FIC2_9MICO</name>
<dbReference type="SUPFAM" id="SSF52540">
    <property type="entry name" value="P-loop containing nucleoside triphosphate hydrolases"/>
    <property type="match status" value="1"/>
</dbReference>
<evidence type="ECO:0000313" key="2">
    <source>
        <dbReference type="EMBL" id="GAA2027274.1"/>
    </source>
</evidence>
<organism evidence="2 3">
    <name type="scientific">Agromyces tropicus</name>
    <dbReference type="NCBI Taxonomy" id="555371"/>
    <lineage>
        <taxon>Bacteria</taxon>
        <taxon>Bacillati</taxon>
        <taxon>Actinomycetota</taxon>
        <taxon>Actinomycetes</taxon>
        <taxon>Micrococcales</taxon>
        <taxon>Microbacteriaceae</taxon>
        <taxon>Agromyces</taxon>
    </lineage>
</organism>
<reference evidence="3" key="1">
    <citation type="journal article" date="2019" name="Int. J. Syst. Evol. Microbiol.">
        <title>The Global Catalogue of Microorganisms (GCM) 10K type strain sequencing project: providing services to taxonomists for standard genome sequencing and annotation.</title>
        <authorList>
            <consortium name="The Broad Institute Genomics Platform"/>
            <consortium name="The Broad Institute Genome Sequencing Center for Infectious Disease"/>
            <person name="Wu L."/>
            <person name="Ma J."/>
        </authorList>
    </citation>
    <scope>NUCLEOTIDE SEQUENCE [LARGE SCALE GENOMIC DNA]</scope>
    <source>
        <strain evidence="3">JCM 15672</strain>
    </source>
</reference>
<dbReference type="Proteomes" id="UP001501196">
    <property type="component" value="Unassembled WGS sequence"/>
</dbReference>
<evidence type="ECO:0000313" key="3">
    <source>
        <dbReference type="Proteomes" id="UP001501196"/>
    </source>
</evidence>
<accession>A0ABP5FIC2</accession>
<protein>
    <recommendedName>
        <fullName evidence="1">NadR/Ttd14 AAA domain-containing protein</fullName>
    </recommendedName>
</protein>
<dbReference type="InterPro" id="IPR027417">
    <property type="entry name" value="P-loop_NTPase"/>
</dbReference>
<dbReference type="Pfam" id="PF13521">
    <property type="entry name" value="AAA_28"/>
    <property type="match status" value="1"/>
</dbReference>
<sequence>MRIVVSGTHASGKSTLVSDFAARHPEFVVLPDPFELVDEAWDFPSAELFATQLRLSAARLHPDETAGHLLSERGPIDFLAYLLALDEFNSAPGSRELFARSIEITQGAMRHVDLLVVLPLDRDAEIFVPRDEHLPLRELMNDVLLDLVDDDQIVGANTNVVEIVGNRNQRVAALEELITPAHFRF</sequence>
<evidence type="ECO:0000259" key="1">
    <source>
        <dbReference type="Pfam" id="PF13521"/>
    </source>
</evidence>
<feature type="domain" description="NadR/Ttd14 AAA" evidence="1">
    <location>
        <begin position="2"/>
        <end position="169"/>
    </location>
</feature>
<gene>
    <name evidence="2" type="ORF">GCM10009819_08320</name>
</gene>
<dbReference type="RefSeq" id="WP_344369675.1">
    <property type="nucleotide sequence ID" value="NZ_BAAAPW010000001.1"/>
</dbReference>
<dbReference type="InterPro" id="IPR038727">
    <property type="entry name" value="NadR/Ttd14_AAA_dom"/>
</dbReference>
<dbReference type="EMBL" id="BAAAPW010000001">
    <property type="protein sequence ID" value="GAA2027274.1"/>
    <property type="molecule type" value="Genomic_DNA"/>
</dbReference>
<comment type="caution">
    <text evidence="2">The sequence shown here is derived from an EMBL/GenBank/DDBJ whole genome shotgun (WGS) entry which is preliminary data.</text>
</comment>
<dbReference type="Gene3D" id="3.40.50.300">
    <property type="entry name" value="P-loop containing nucleotide triphosphate hydrolases"/>
    <property type="match status" value="1"/>
</dbReference>
<keyword evidence="3" id="KW-1185">Reference proteome</keyword>